<dbReference type="AlphaFoldDB" id="D7CLU9"/>
<reference evidence="2" key="1">
    <citation type="journal article" date="2010" name="Stand. Genomic Sci.">
        <title>Complete genome sequence of Syntrophothermus lipocalidus type strain (TGB-C1T).</title>
        <authorList>
            <consortium name="US DOE Joint Genome Institute (JGI-PGF)"/>
            <person name="Djao O."/>
            <person name="Zhang X."/>
            <person name="Lucas S."/>
            <person name="Lapidus A."/>
            <person name="Glavina Del Rio T."/>
            <person name="Nolan M."/>
            <person name="Tice H."/>
            <person name="Cheng J."/>
            <person name="Han C."/>
            <person name="Tapia R."/>
            <person name="Goodwin L."/>
            <person name="Pitluck S."/>
            <person name="Liolios K."/>
            <person name="Ivanova N."/>
            <person name="Mavromatis K."/>
            <person name="Mikhailova N."/>
            <person name="Ovchinnikova G."/>
            <person name="Pati A."/>
            <person name="Brambilla E."/>
            <person name="Chen A."/>
            <person name="Palaniappan K."/>
            <person name="Land M."/>
            <person name="Hauser L."/>
            <person name="Chang Y."/>
            <person name="Jeffries C."/>
            <person name="Rohde M."/>
            <person name="Sikorski J."/>
            <person name="Spring S."/>
            <person name="Goker M."/>
            <person name="Detter J."/>
            <person name="Woyke T."/>
            <person name="Bristow J."/>
            <person name="Eisen J."/>
            <person name="Markowitz V."/>
            <person name="Hugenholtz P."/>
            <person name="Kyrpides N."/>
            <person name="Klenk H."/>
        </authorList>
    </citation>
    <scope>NUCLEOTIDE SEQUENCE [LARGE SCALE GENOMIC DNA]</scope>
    <source>
        <strain evidence="2">DSM 12680 / TGB-C1</strain>
    </source>
</reference>
<protein>
    <submittedName>
        <fullName evidence="1">Rubrerythrin</fullName>
    </submittedName>
</protein>
<reference evidence="1 2" key="2">
    <citation type="journal article" date="2010" name="Stand. Genomic Sci.">
        <title>Complete genome sequence of Syntrophothermus lipocalidus type strain (TGB-C1).</title>
        <authorList>
            <person name="Djao O.D."/>
            <person name="Zhang X."/>
            <person name="Lucas S."/>
            <person name="Lapidus A."/>
            <person name="Del Rio T.G."/>
            <person name="Nolan M."/>
            <person name="Tice H."/>
            <person name="Cheng J.F."/>
            <person name="Han C."/>
            <person name="Tapia R."/>
            <person name="Goodwin L."/>
            <person name="Pitluck S."/>
            <person name="Liolios K."/>
            <person name="Ivanova N."/>
            <person name="Mavromatis K."/>
            <person name="Mikhailova N."/>
            <person name="Ovchinnikova G."/>
            <person name="Pati A."/>
            <person name="Brambilla E."/>
            <person name="Chen A."/>
            <person name="Palaniappan K."/>
            <person name="Land M."/>
            <person name="Hauser L."/>
            <person name="Chang Y.J."/>
            <person name="Jeffries C.D."/>
            <person name="Rohde M."/>
            <person name="Sikorski J."/>
            <person name="Spring S."/>
            <person name="Goker M."/>
            <person name="Detter J.C."/>
            <person name="Woyke T."/>
            <person name="Bristow J."/>
            <person name="Eisen J.A."/>
            <person name="Markowitz V."/>
            <person name="Hugenholtz P."/>
            <person name="Kyrpides N.C."/>
            <person name="Klenk H.P."/>
        </authorList>
    </citation>
    <scope>NUCLEOTIDE SEQUENCE [LARGE SCALE GENOMIC DNA]</scope>
    <source>
        <strain evidence="2">DSM 12680 / TGB-C1</strain>
    </source>
</reference>
<dbReference type="STRING" id="643648.Slip_0904"/>
<proteinExistence type="predicted"/>
<dbReference type="CDD" id="cd00657">
    <property type="entry name" value="Ferritin_like"/>
    <property type="match status" value="1"/>
</dbReference>
<gene>
    <name evidence="1" type="ordered locus">Slip_0904</name>
</gene>
<dbReference type="EMBL" id="CP002048">
    <property type="protein sequence ID" value="ADI01684.1"/>
    <property type="molecule type" value="Genomic_DNA"/>
</dbReference>
<dbReference type="eggNOG" id="COG1633">
    <property type="taxonomic scope" value="Bacteria"/>
</dbReference>
<dbReference type="InterPro" id="IPR009078">
    <property type="entry name" value="Ferritin-like_SF"/>
</dbReference>
<dbReference type="Proteomes" id="UP000000378">
    <property type="component" value="Chromosome"/>
</dbReference>
<dbReference type="RefSeq" id="WP_013175086.1">
    <property type="nucleotide sequence ID" value="NC_014220.1"/>
</dbReference>
<name>D7CLU9_SYNLT</name>
<evidence type="ECO:0000313" key="2">
    <source>
        <dbReference type="Proteomes" id="UP000000378"/>
    </source>
</evidence>
<organism evidence="1 2">
    <name type="scientific">Syntrophothermus lipocalidus (strain DSM 12680 / TGB-C1)</name>
    <dbReference type="NCBI Taxonomy" id="643648"/>
    <lineage>
        <taxon>Bacteria</taxon>
        <taxon>Bacillati</taxon>
        <taxon>Bacillota</taxon>
        <taxon>Clostridia</taxon>
        <taxon>Eubacteriales</taxon>
        <taxon>Syntrophomonadaceae</taxon>
        <taxon>Syntrophothermus</taxon>
    </lineage>
</organism>
<dbReference type="OrthoDB" id="573482at2"/>
<keyword evidence="2" id="KW-1185">Reference proteome</keyword>
<evidence type="ECO:0000313" key="1">
    <source>
        <dbReference type="EMBL" id="ADI01684.1"/>
    </source>
</evidence>
<sequence>MYKPLRCPSYEDVACQETDKALQEAIRGEAAAIKFYTYLIELTPDQVQRDLIFGIREDEKRHLNNFQAVYCRLTGCTYSYPEPDVDQPASYCQGLAKAFNDEQEAYEFYKANYFCNKRHLVKKAFLDALLDEAEHARWFNNLLIRNGCFQDP</sequence>
<accession>D7CLU9</accession>
<dbReference type="Gene3D" id="1.20.1260.10">
    <property type="match status" value="1"/>
</dbReference>
<dbReference type="SUPFAM" id="SSF47240">
    <property type="entry name" value="Ferritin-like"/>
    <property type="match status" value="1"/>
</dbReference>
<dbReference type="InterPro" id="IPR012347">
    <property type="entry name" value="Ferritin-like"/>
</dbReference>
<dbReference type="KEGG" id="slp:Slip_0904"/>
<dbReference type="HOGENOM" id="CLU_117545_0_1_9"/>